<gene>
    <name evidence="5" type="ORF">QWZ14_17830</name>
</gene>
<dbReference type="PANTHER" id="PTHR30290:SF38">
    <property type="entry name" value="D,D-DIPEPTIDE-BINDING PERIPLASMIC PROTEIN DDPA-RELATED"/>
    <property type="match status" value="1"/>
</dbReference>
<dbReference type="RefSeq" id="WP_290318137.1">
    <property type="nucleotide sequence ID" value="NZ_JAUFPN010000167.1"/>
</dbReference>
<dbReference type="Pfam" id="PF00496">
    <property type="entry name" value="SBP_bac_5"/>
    <property type="match status" value="1"/>
</dbReference>
<evidence type="ECO:0000259" key="4">
    <source>
        <dbReference type="Pfam" id="PF00496"/>
    </source>
</evidence>
<dbReference type="Gene3D" id="3.10.105.10">
    <property type="entry name" value="Dipeptide-binding Protein, Domain 3"/>
    <property type="match status" value="1"/>
</dbReference>
<dbReference type="Proteomes" id="UP001529369">
    <property type="component" value="Unassembled WGS sequence"/>
</dbReference>
<comment type="similarity">
    <text evidence="2">Belongs to the bacterial solute-binding protein 5 family.</text>
</comment>
<accession>A0ABT8A9P4</accession>
<evidence type="ECO:0000256" key="1">
    <source>
        <dbReference type="ARBA" id="ARBA00004418"/>
    </source>
</evidence>
<comment type="subcellular location">
    <subcellularLocation>
        <location evidence="1">Periplasm</location>
    </subcellularLocation>
</comment>
<dbReference type="InterPro" id="IPR030678">
    <property type="entry name" value="Peptide/Ni-bd"/>
</dbReference>
<keyword evidence="6" id="KW-1185">Reference proteome</keyword>
<dbReference type="InterPro" id="IPR039424">
    <property type="entry name" value="SBP_5"/>
</dbReference>
<protein>
    <submittedName>
        <fullName evidence="5">ABC transporter substrate-binding protein</fullName>
    </submittedName>
</protein>
<sequence length="540" mass="59383">MELTRRQALAGAGGMAMGGLLPGLALGQTSPGAPQRGGTLTVQLTSEQRVLNPAIQASTGVYVMASKIVEPLVDLDAAGEPTGVLAERWESAADGLTHTFFLRRGVTWHDGKPFTAKDVQFSAMECWKKILNYGTTLYQFLDAVETPDDHTAVFKFSRPMPQGLLLRALPDLGHVIPAHVYAGTDIRASPANTAPIGTGPFKFAEYQRGQYLMAERNPNYWRGGGLPYLDRIVWRFIADRAAAAAAVESGQVQFSPYSGLSLSDIARLSKDARFTVGTKGNEGNTAHTVTEFNLRRKELSDVRVRRAIAHALDLDFFIENFLYGYAKVGTGAIPSSSAAFYVPRPAPYPFDRVKAEALLDEAGYRRPSRNGQRFAQPLKLLPAPWGEYTLNFATFIQQSLREIGIRVEIEARDAPGFLTGVYRAHEFDLTTGWHQYRNDPAVSTTVWFRTGSPVGAPWTNQYGYANPAMDAVIDAAATELDAAKRKALYQDFVRLAIEDLPVHTAVEHAFISVYSKRLMGSHNTPRWASSSWHDAWLAPA</sequence>
<dbReference type="Gene3D" id="3.40.190.10">
    <property type="entry name" value="Periplasmic binding protein-like II"/>
    <property type="match status" value="1"/>
</dbReference>
<dbReference type="InterPro" id="IPR000914">
    <property type="entry name" value="SBP_5_dom"/>
</dbReference>
<evidence type="ECO:0000256" key="3">
    <source>
        <dbReference type="ARBA" id="ARBA00022729"/>
    </source>
</evidence>
<keyword evidence="3" id="KW-0732">Signal</keyword>
<dbReference type="PIRSF" id="PIRSF002741">
    <property type="entry name" value="MppA"/>
    <property type="match status" value="1"/>
</dbReference>
<dbReference type="SUPFAM" id="SSF53850">
    <property type="entry name" value="Periplasmic binding protein-like II"/>
    <property type="match status" value="1"/>
</dbReference>
<reference evidence="6" key="1">
    <citation type="journal article" date="2019" name="Int. J. Syst. Evol. Microbiol.">
        <title>The Global Catalogue of Microorganisms (GCM) 10K type strain sequencing project: providing services to taxonomists for standard genome sequencing and annotation.</title>
        <authorList>
            <consortium name="The Broad Institute Genomics Platform"/>
            <consortium name="The Broad Institute Genome Sequencing Center for Infectious Disease"/>
            <person name="Wu L."/>
            <person name="Ma J."/>
        </authorList>
    </citation>
    <scope>NUCLEOTIDE SEQUENCE [LARGE SCALE GENOMIC DNA]</scope>
    <source>
        <strain evidence="6">CECT 7131</strain>
    </source>
</reference>
<feature type="domain" description="Solute-binding protein family 5" evidence="4">
    <location>
        <begin position="80"/>
        <end position="451"/>
    </location>
</feature>
<dbReference type="CDD" id="cd08517">
    <property type="entry name" value="PBP2_NikA_DppA_OppA_like_13"/>
    <property type="match status" value="1"/>
</dbReference>
<dbReference type="EMBL" id="JAUFPN010000167">
    <property type="protein sequence ID" value="MDN3566233.1"/>
    <property type="molecule type" value="Genomic_DNA"/>
</dbReference>
<comment type="caution">
    <text evidence="5">The sequence shown here is derived from an EMBL/GenBank/DDBJ whole genome shotgun (WGS) entry which is preliminary data.</text>
</comment>
<evidence type="ECO:0000313" key="6">
    <source>
        <dbReference type="Proteomes" id="UP001529369"/>
    </source>
</evidence>
<dbReference type="PANTHER" id="PTHR30290">
    <property type="entry name" value="PERIPLASMIC BINDING COMPONENT OF ABC TRANSPORTER"/>
    <property type="match status" value="1"/>
</dbReference>
<dbReference type="InterPro" id="IPR006311">
    <property type="entry name" value="TAT_signal"/>
</dbReference>
<proteinExistence type="inferred from homology"/>
<evidence type="ECO:0000313" key="5">
    <source>
        <dbReference type="EMBL" id="MDN3566233.1"/>
    </source>
</evidence>
<evidence type="ECO:0000256" key="2">
    <source>
        <dbReference type="ARBA" id="ARBA00005695"/>
    </source>
</evidence>
<dbReference type="PROSITE" id="PS51318">
    <property type="entry name" value="TAT"/>
    <property type="match status" value="1"/>
</dbReference>
<organism evidence="5 6">
    <name type="scientific">Paeniroseomonas aquatica</name>
    <dbReference type="NCBI Taxonomy" id="373043"/>
    <lineage>
        <taxon>Bacteria</taxon>
        <taxon>Pseudomonadati</taxon>
        <taxon>Pseudomonadota</taxon>
        <taxon>Alphaproteobacteria</taxon>
        <taxon>Acetobacterales</taxon>
        <taxon>Acetobacteraceae</taxon>
        <taxon>Paeniroseomonas</taxon>
    </lineage>
</organism>
<name>A0ABT8A9P4_9PROT</name>